<feature type="region of interest" description="Disordered" evidence="5">
    <location>
        <begin position="1"/>
        <end position="61"/>
    </location>
</feature>
<keyword evidence="6" id="KW-0472">Membrane</keyword>
<evidence type="ECO:0000256" key="6">
    <source>
        <dbReference type="SAM" id="Phobius"/>
    </source>
</evidence>
<name>A0A2H0TXB7_9BACT</name>
<dbReference type="PANTHER" id="PTHR37467">
    <property type="entry name" value="EXPORTED CALCIUM-BINDING GLYCOPROTEIN-RELATED"/>
    <property type="match status" value="1"/>
</dbReference>
<keyword evidence="3" id="KW-0732">Signal</keyword>
<reference evidence="8" key="1">
    <citation type="submission" date="2017-09" db="EMBL/GenBank/DDBJ databases">
        <title>Depth-based differentiation of microbial function through sediment-hosted aquifers and enrichment of novel symbionts in the deep terrestrial subsurface.</title>
        <authorList>
            <person name="Probst A.J."/>
            <person name="Ladd B."/>
            <person name="Jarett J.K."/>
            <person name="Geller-Mcgrath D.E."/>
            <person name="Sieber C.M.K."/>
            <person name="Emerson J.B."/>
            <person name="Anantharaman K."/>
            <person name="Thomas B.C."/>
            <person name="Malmstrom R."/>
            <person name="Stieglmeier M."/>
            <person name="Klingl A."/>
            <person name="Woyke T."/>
            <person name="Ryan C.M."/>
            <person name="Banfield J.F."/>
        </authorList>
    </citation>
    <scope>NUCLEOTIDE SEQUENCE [LARGE SCALE GENOMIC DNA]</scope>
</reference>
<evidence type="ECO:0000313" key="7">
    <source>
        <dbReference type="EMBL" id="PIR76793.1"/>
    </source>
</evidence>
<keyword evidence="6" id="KW-1133">Transmembrane helix</keyword>
<keyword evidence="4" id="KW-0106">Calcium</keyword>
<feature type="compositionally biased region" description="Low complexity" evidence="5">
    <location>
        <begin position="41"/>
        <end position="55"/>
    </location>
</feature>
<dbReference type="AlphaFoldDB" id="A0A2H0TXB7"/>
<feature type="compositionally biased region" description="Low complexity" evidence="5">
    <location>
        <begin position="193"/>
        <end position="204"/>
    </location>
</feature>
<proteinExistence type="predicted"/>
<evidence type="ECO:0000256" key="2">
    <source>
        <dbReference type="ARBA" id="ARBA00022525"/>
    </source>
</evidence>
<evidence type="ECO:0000313" key="8">
    <source>
        <dbReference type="Proteomes" id="UP000231530"/>
    </source>
</evidence>
<evidence type="ECO:0000256" key="4">
    <source>
        <dbReference type="ARBA" id="ARBA00022837"/>
    </source>
</evidence>
<sequence>MFDDIPLQGGNVPPNLPTGEPEDIFAQVAADDDGTDVPMTSVSPVSAPSLSPNSSDIGEPLEPKTALSAGMLRPKQSETYMAEDMDTRPSSMVSEPIVPAQSPVVPSSPPVMDSVPHPMAPTLQPTTHTMPTDAPELYAIKEPKASKGIITIIIVVVVVFVLGGGGFFIYNQFIEGRGNTATLPTTVDQTAVDNTTNPFDTTDPVQGTDTVPADSVNTTAVTTSTINQPGNESDIVFGEPSDIDADGLDDERERGLGTDPAHWDTDGDGLSDGDEVIIWKTDPLNPDTDGDGFNDGDEIKNGYSPTGPGKIFEPPTTISTSTP</sequence>
<dbReference type="PANTHER" id="PTHR37467:SF1">
    <property type="entry name" value="EXPORTED CALCIUM-BINDING GLYCOPROTEIN"/>
    <property type="match status" value="1"/>
</dbReference>
<dbReference type="InterPro" id="IPR053180">
    <property type="entry name" value="Ca-binding_acidic-repeat"/>
</dbReference>
<accession>A0A2H0TXB7</accession>
<dbReference type="EMBL" id="PFBY01000002">
    <property type="protein sequence ID" value="PIR76793.1"/>
    <property type="molecule type" value="Genomic_DNA"/>
</dbReference>
<evidence type="ECO:0000256" key="3">
    <source>
        <dbReference type="ARBA" id="ARBA00022729"/>
    </source>
</evidence>
<gene>
    <name evidence="7" type="ORF">COU32_00065</name>
</gene>
<comment type="subcellular location">
    <subcellularLocation>
        <location evidence="1">Secreted</location>
    </subcellularLocation>
</comment>
<dbReference type="Proteomes" id="UP000231530">
    <property type="component" value="Unassembled WGS sequence"/>
</dbReference>
<feature type="compositionally biased region" description="Polar residues" evidence="5">
    <location>
        <begin position="205"/>
        <end position="231"/>
    </location>
</feature>
<keyword evidence="2" id="KW-0964">Secreted</keyword>
<keyword evidence="6" id="KW-0812">Transmembrane</keyword>
<evidence type="ECO:0000256" key="5">
    <source>
        <dbReference type="SAM" id="MobiDB-lite"/>
    </source>
</evidence>
<evidence type="ECO:0000256" key="1">
    <source>
        <dbReference type="ARBA" id="ARBA00004613"/>
    </source>
</evidence>
<organism evidence="7 8">
    <name type="scientific">Candidatus Magasanikbacteria bacterium CG10_big_fil_rev_8_21_14_0_10_42_10</name>
    <dbReference type="NCBI Taxonomy" id="1974649"/>
    <lineage>
        <taxon>Bacteria</taxon>
        <taxon>Candidatus Magasanikiibacteriota</taxon>
    </lineage>
</organism>
<comment type="caution">
    <text evidence="7">The sequence shown here is derived from an EMBL/GenBank/DDBJ whole genome shotgun (WGS) entry which is preliminary data.</text>
</comment>
<feature type="region of interest" description="Disordered" evidence="5">
    <location>
        <begin position="192"/>
        <end position="323"/>
    </location>
</feature>
<dbReference type="InterPro" id="IPR059100">
    <property type="entry name" value="TSP3_bac"/>
</dbReference>
<feature type="compositionally biased region" description="Acidic residues" evidence="5">
    <location>
        <begin position="241"/>
        <end position="250"/>
    </location>
</feature>
<feature type="compositionally biased region" description="Acidic residues" evidence="5">
    <location>
        <begin position="266"/>
        <end position="275"/>
    </location>
</feature>
<protein>
    <submittedName>
        <fullName evidence="7">Uncharacterized protein</fullName>
    </submittedName>
</protein>
<feature type="compositionally biased region" description="Basic and acidic residues" evidence="5">
    <location>
        <begin position="251"/>
        <end position="265"/>
    </location>
</feature>
<dbReference type="Pfam" id="PF18884">
    <property type="entry name" value="TSP3_bac"/>
    <property type="match status" value="2"/>
</dbReference>
<feature type="transmembrane region" description="Helical" evidence="6">
    <location>
        <begin position="149"/>
        <end position="170"/>
    </location>
</feature>